<name>A0A1B6GZD6_9HEMI</name>
<evidence type="ECO:0000256" key="1">
    <source>
        <dbReference type="ARBA" id="ARBA00004120"/>
    </source>
</evidence>
<comment type="subcellular location">
    <subcellularLocation>
        <location evidence="1">Cytoplasm</location>
        <location evidence="1">Cytoskeleton</location>
        <location evidence="1">Cilium basal body</location>
    </subcellularLocation>
</comment>
<dbReference type="AlphaFoldDB" id="A0A1B6GZD6"/>
<dbReference type="InterPro" id="IPR016024">
    <property type="entry name" value="ARM-type_fold"/>
</dbReference>
<dbReference type="InterPro" id="IPR048959">
    <property type="entry name" value="ARMC9_ARM_dom"/>
</dbReference>
<keyword evidence="3" id="KW-0966">Cell projection</keyword>
<evidence type="ECO:0000256" key="3">
    <source>
        <dbReference type="ARBA" id="ARBA00023273"/>
    </source>
</evidence>
<dbReference type="GO" id="GO:0005814">
    <property type="term" value="C:centriole"/>
    <property type="evidence" value="ECO:0007669"/>
    <property type="project" value="TreeGrafter"/>
</dbReference>
<gene>
    <name evidence="5" type="ORF">g.29257</name>
</gene>
<dbReference type="PANTHER" id="PTHR14881:SF4">
    <property type="entry name" value="LISH DOMAIN-CONTAINING PROTEIN ARMC9"/>
    <property type="match status" value="1"/>
</dbReference>
<reference evidence="5" key="1">
    <citation type="submission" date="2015-11" db="EMBL/GenBank/DDBJ databases">
        <title>De novo transcriptome assembly of four potential Pierce s Disease insect vectors from Arizona vineyards.</title>
        <authorList>
            <person name="Tassone E.E."/>
        </authorList>
    </citation>
    <scope>NUCLEOTIDE SEQUENCE</scope>
</reference>
<dbReference type="EMBL" id="GECZ01001997">
    <property type="protein sequence ID" value="JAS67772.1"/>
    <property type="molecule type" value="Transcribed_RNA"/>
</dbReference>
<dbReference type="GO" id="GO:0036064">
    <property type="term" value="C:ciliary basal body"/>
    <property type="evidence" value="ECO:0007669"/>
    <property type="project" value="InterPro"/>
</dbReference>
<evidence type="ECO:0000259" key="4">
    <source>
        <dbReference type="Pfam" id="PF21050"/>
    </source>
</evidence>
<dbReference type="GO" id="GO:0005813">
    <property type="term" value="C:centrosome"/>
    <property type="evidence" value="ECO:0007669"/>
    <property type="project" value="UniProtKB-SubCell"/>
</dbReference>
<dbReference type="InterPro" id="IPR011989">
    <property type="entry name" value="ARM-like"/>
</dbReference>
<evidence type="ECO:0000256" key="2">
    <source>
        <dbReference type="ARBA" id="ARBA00022794"/>
    </source>
</evidence>
<accession>A0A1B6GZD6</accession>
<dbReference type="PANTHER" id="PTHR14881">
    <property type="entry name" value="LISH DOMAIN-CONTAINING PROTEIN ARMC9"/>
    <property type="match status" value="1"/>
</dbReference>
<sequence>ARLINTVASLRVGRDYLASSHSLLTHLINTVKLEADVRLDNITSDMLLATLQKLSLRRNARLVMIEKDMVEWLVSRLSGECERLYSLEYSTALLLNLCLHVEARERCPTTVLKLLTDLLDTGQPQIMAMVAGSLYCLLSHDRLNKTARQMNLESVLSSQAERYARDPKALRQIQTLLRLLRGELPSDSILPVSDEPSEDELDDPENLEAELDADDPVKAVGDDQCGESLLENQYRRIFPSHGVVCPYRAEPEIAILPSTPRSRPPTSRTCKSRSLFTCTG</sequence>
<dbReference type="GO" id="GO:0097542">
    <property type="term" value="C:ciliary tip"/>
    <property type="evidence" value="ECO:0007669"/>
    <property type="project" value="TreeGrafter"/>
</dbReference>
<evidence type="ECO:0000313" key="5">
    <source>
        <dbReference type="EMBL" id="JAS67772.1"/>
    </source>
</evidence>
<dbReference type="Gene3D" id="1.25.10.10">
    <property type="entry name" value="Leucine-rich Repeat Variant"/>
    <property type="match status" value="1"/>
</dbReference>
<dbReference type="GO" id="GO:0060271">
    <property type="term" value="P:cilium assembly"/>
    <property type="evidence" value="ECO:0007669"/>
    <property type="project" value="InterPro"/>
</dbReference>
<organism evidence="5">
    <name type="scientific">Cuerna arida</name>
    <dbReference type="NCBI Taxonomy" id="1464854"/>
    <lineage>
        <taxon>Eukaryota</taxon>
        <taxon>Metazoa</taxon>
        <taxon>Ecdysozoa</taxon>
        <taxon>Arthropoda</taxon>
        <taxon>Hexapoda</taxon>
        <taxon>Insecta</taxon>
        <taxon>Pterygota</taxon>
        <taxon>Neoptera</taxon>
        <taxon>Paraneoptera</taxon>
        <taxon>Hemiptera</taxon>
        <taxon>Auchenorrhyncha</taxon>
        <taxon>Membracoidea</taxon>
        <taxon>Cicadellidae</taxon>
        <taxon>Cicadellinae</taxon>
        <taxon>Proconiini</taxon>
        <taxon>Cuerna</taxon>
    </lineage>
</organism>
<dbReference type="Pfam" id="PF21050">
    <property type="entry name" value="ARMC9_ARM"/>
    <property type="match status" value="1"/>
</dbReference>
<feature type="domain" description="LisH" evidence="4">
    <location>
        <begin position="64"/>
        <end position="179"/>
    </location>
</feature>
<dbReference type="InterPro" id="IPR040369">
    <property type="entry name" value="ARMC9"/>
</dbReference>
<proteinExistence type="predicted"/>
<protein>
    <recommendedName>
        <fullName evidence="4">LisH domain-containing protein</fullName>
    </recommendedName>
</protein>
<feature type="non-terminal residue" evidence="5">
    <location>
        <position position="1"/>
    </location>
</feature>
<keyword evidence="2" id="KW-0970">Cilium biogenesis/degradation</keyword>
<dbReference type="SUPFAM" id="SSF48371">
    <property type="entry name" value="ARM repeat"/>
    <property type="match status" value="1"/>
</dbReference>